<reference evidence="3" key="1">
    <citation type="submission" date="2016-10" db="EMBL/GenBank/DDBJ databases">
        <authorList>
            <person name="Varghese N."/>
            <person name="Submissions S."/>
        </authorList>
    </citation>
    <scope>NUCLEOTIDE SEQUENCE [LARGE SCALE GENOMIC DNA]</scope>
    <source>
        <strain evidence="3">DSM 19083</strain>
    </source>
</reference>
<keyword evidence="1" id="KW-0812">Transmembrane</keyword>
<protein>
    <submittedName>
        <fullName evidence="2">Uncharacterized protein</fullName>
    </submittedName>
</protein>
<dbReference type="Proteomes" id="UP000198520">
    <property type="component" value="Unassembled WGS sequence"/>
</dbReference>
<keyword evidence="1" id="KW-0472">Membrane</keyword>
<dbReference type="AlphaFoldDB" id="A0A1I2DFB3"/>
<accession>A0A1I2DFB3</accession>
<keyword evidence="1" id="KW-1133">Transmembrane helix</keyword>
<gene>
    <name evidence="2" type="ORF">SAMN04488035_0516</name>
</gene>
<keyword evidence="3" id="KW-1185">Reference proteome</keyword>
<evidence type="ECO:0000313" key="2">
    <source>
        <dbReference type="EMBL" id="SFE78650.1"/>
    </source>
</evidence>
<dbReference type="EMBL" id="FONZ01000001">
    <property type="protein sequence ID" value="SFE78650.1"/>
    <property type="molecule type" value="Genomic_DNA"/>
</dbReference>
<dbReference type="RefSeq" id="WP_268248137.1">
    <property type="nucleotide sequence ID" value="NZ_BNAN01000001.1"/>
</dbReference>
<name>A0A1I2DFB3_9MICO</name>
<evidence type="ECO:0000256" key="1">
    <source>
        <dbReference type="SAM" id="Phobius"/>
    </source>
</evidence>
<sequence>MATRHDRTRESGNATAIESIGFSAFIALVAAIAAGWFDAMLPWL</sequence>
<proteinExistence type="predicted"/>
<evidence type="ECO:0000313" key="3">
    <source>
        <dbReference type="Proteomes" id="UP000198520"/>
    </source>
</evidence>
<feature type="transmembrane region" description="Helical" evidence="1">
    <location>
        <begin position="20"/>
        <end position="37"/>
    </location>
</feature>
<organism evidence="2 3">
    <name type="scientific">Flavimobilis marinus</name>
    <dbReference type="NCBI Taxonomy" id="285351"/>
    <lineage>
        <taxon>Bacteria</taxon>
        <taxon>Bacillati</taxon>
        <taxon>Actinomycetota</taxon>
        <taxon>Actinomycetes</taxon>
        <taxon>Micrococcales</taxon>
        <taxon>Jonesiaceae</taxon>
        <taxon>Flavimobilis</taxon>
    </lineage>
</organism>